<proteinExistence type="predicted"/>
<feature type="non-terminal residue" evidence="1">
    <location>
        <position position="278"/>
    </location>
</feature>
<accession>A0A382IHB3</accession>
<dbReference type="AlphaFoldDB" id="A0A382IHB3"/>
<reference evidence="1" key="1">
    <citation type="submission" date="2018-05" db="EMBL/GenBank/DDBJ databases">
        <authorList>
            <person name="Lanie J.A."/>
            <person name="Ng W.-L."/>
            <person name="Kazmierczak K.M."/>
            <person name="Andrzejewski T.M."/>
            <person name="Davidsen T.M."/>
            <person name="Wayne K.J."/>
            <person name="Tettelin H."/>
            <person name="Glass J.I."/>
            <person name="Rusch D."/>
            <person name="Podicherti R."/>
            <person name="Tsui H.-C.T."/>
            <person name="Winkler M.E."/>
        </authorList>
    </citation>
    <scope>NUCLEOTIDE SEQUENCE</scope>
</reference>
<organism evidence="1">
    <name type="scientific">marine metagenome</name>
    <dbReference type="NCBI Taxonomy" id="408172"/>
    <lineage>
        <taxon>unclassified sequences</taxon>
        <taxon>metagenomes</taxon>
        <taxon>ecological metagenomes</taxon>
    </lineage>
</organism>
<gene>
    <name evidence="1" type="ORF">METZ01_LOCUS251884</name>
</gene>
<name>A0A382IHB3_9ZZZZ</name>
<protein>
    <submittedName>
        <fullName evidence="1">Uncharacterized protein</fullName>
    </submittedName>
</protein>
<evidence type="ECO:0000313" key="1">
    <source>
        <dbReference type="EMBL" id="SVB99030.1"/>
    </source>
</evidence>
<dbReference type="EMBL" id="UINC01067401">
    <property type="protein sequence ID" value="SVB99030.1"/>
    <property type="molecule type" value="Genomic_DNA"/>
</dbReference>
<sequence>MIVSILRFAGVIIALSAASLHGQGPGTIVWDPANSTYDGKAFTEIAEGVGLTKFGLPGASNPAGAGGGSAGVYLFGFASAVPGEDGPTIQQMELGSSDLKAGTRLVLEFTKAEDDRISFIAMLADASQPGNVGVRVLSPTRFQVTATIVDPVLSQTNDPDDLDAAFGLIVQASQGDNKLFNFRGTTFITDMVWTDLEPLALSELPQLNGPADIGGFTTGLAARGVSAAGGTVSFSAFIPEALFAAGREHGVDVTGDNCLGYRSYVELTGSSSGFFKLN</sequence>